<evidence type="ECO:0000256" key="2">
    <source>
        <dbReference type="ARBA" id="ARBA00022679"/>
    </source>
</evidence>
<dbReference type="GO" id="GO:0016740">
    <property type="term" value="F:transferase activity"/>
    <property type="evidence" value="ECO:0007669"/>
    <property type="project" value="UniProtKB-KW"/>
</dbReference>
<evidence type="ECO:0008006" key="9">
    <source>
        <dbReference type="Google" id="ProtNLM"/>
    </source>
</evidence>
<dbReference type="EMBL" id="JAIWYP010000003">
    <property type="protein sequence ID" value="KAH3853800.1"/>
    <property type="molecule type" value="Genomic_DNA"/>
</dbReference>
<dbReference type="PANTHER" id="PTHR10912:SF7">
    <property type="entry name" value="ADP-RIBOSYL CYCLASE_CYCLIC ADP-RIBOSE HYDROLASE"/>
    <property type="match status" value="1"/>
</dbReference>
<gene>
    <name evidence="7" type="ORF">DPMN_096335</name>
</gene>
<comment type="similarity">
    <text evidence="1">Belongs to the ADP-ribosyl cyclase family.</text>
</comment>
<organism evidence="7 8">
    <name type="scientific">Dreissena polymorpha</name>
    <name type="common">Zebra mussel</name>
    <name type="synonym">Mytilus polymorpha</name>
    <dbReference type="NCBI Taxonomy" id="45954"/>
    <lineage>
        <taxon>Eukaryota</taxon>
        <taxon>Metazoa</taxon>
        <taxon>Spiralia</taxon>
        <taxon>Lophotrochozoa</taxon>
        <taxon>Mollusca</taxon>
        <taxon>Bivalvia</taxon>
        <taxon>Autobranchia</taxon>
        <taxon>Heteroconchia</taxon>
        <taxon>Euheterodonta</taxon>
        <taxon>Imparidentia</taxon>
        <taxon>Neoheterodontei</taxon>
        <taxon>Myida</taxon>
        <taxon>Dreissenoidea</taxon>
        <taxon>Dreissenidae</taxon>
        <taxon>Dreissena</taxon>
    </lineage>
</organism>
<evidence type="ECO:0000256" key="5">
    <source>
        <dbReference type="ARBA" id="ARBA00023157"/>
    </source>
</evidence>
<dbReference type="Gene3D" id="3.40.50.720">
    <property type="entry name" value="NAD(P)-binding Rossmann-like Domain"/>
    <property type="match status" value="1"/>
</dbReference>
<evidence type="ECO:0000313" key="8">
    <source>
        <dbReference type="Proteomes" id="UP000828390"/>
    </source>
</evidence>
<dbReference type="Proteomes" id="UP000828390">
    <property type="component" value="Unassembled WGS sequence"/>
</dbReference>
<dbReference type="Pfam" id="PF02267">
    <property type="entry name" value="Rib_hydrolayse"/>
    <property type="match status" value="1"/>
</dbReference>
<evidence type="ECO:0000313" key="7">
    <source>
        <dbReference type="EMBL" id="KAH3853800.1"/>
    </source>
</evidence>
<keyword evidence="6" id="KW-0732">Signal</keyword>
<keyword evidence="4" id="KW-0520">NAD</keyword>
<keyword evidence="5" id="KW-1015">Disulfide bond</keyword>
<keyword evidence="2" id="KW-0808">Transferase</keyword>
<evidence type="ECO:0000256" key="3">
    <source>
        <dbReference type="ARBA" id="ARBA00022801"/>
    </source>
</evidence>
<name>A0A9D4R5C2_DREPO</name>
<evidence type="ECO:0000256" key="4">
    <source>
        <dbReference type="ARBA" id="ARBA00023027"/>
    </source>
</evidence>
<dbReference type="SUPFAM" id="SSF52309">
    <property type="entry name" value="N-(deoxy)ribosyltransferase-like"/>
    <property type="match status" value="1"/>
</dbReference>
<keyword evidence="8" id="KW-1185">Reference proteome</keyword>
<reference evidence="7" key="2">
    <citation type="submission" date="2020-11" db="EMBL/GenBank/DDBJ databases">
        <authorList>
            <person name="McCartney M.A."/>
            <person name="Auch B."/>
            <person name="Kono T."/>
            <person name="Mallez S."/>
            <person name="Becker A."/>
            <person name="Gohl D.M."/>
            <person name="Silverstein K.A.T."/>
            <person name="Koren S."/>
            <person name="Bechman K.B."/>
            <person name="Herman A."/>
            <person name="Abrahante J.E."/>
            <person name="Garbe J."/>
        </authorList>
    </citation>
    <scope>NUCLEOTIDE SEQUENCE</scope>
    <source>
        <strain evidence="7">Duluth1</strain>
        <tissue evidence="7">Whole animal</tissue>
    </source>
</reference>
<evidence type="ECO:0000256" key="6">
    <source>
        <dbReference type="SAM" id="SignalP"/>
    </source>
</evidence>
<feature type="signal peptide" evidence="6">
    <location>
        <begin position="1"/>
        <end position="23"/>
    </location>
</feature>
<comment type="caution">
    <text evidence="7">The sequence shown here is derived from an EMBL/GenBank/DDBJ whole genome shotgun (WGS) entry which is preliminary data.</text>
</comment>
<dbReference type="GO" id="GO:0016849">
    <property type="term" value="F:phosphorus-oxygen lyase activity"/>
    <property type="evidence" value="ECO:0007669"/>
    <property type="project" value="TreeGrafter"/>
</dbReference>
<keyword evidence="3" id="KW-0378">Hydrolase</keyword>
<dbReference type="PANTHER" id="PTHR10912">
    <property type="entry name" value="ADP-RIBOSYL CYCLASE"/>
    <property type="match status" value="1"/>
</dbReference>
<sequence length="313" mass="34980">MAHAVSWMVAGILVCWFSAGCPAEACRSEEDATFNLREVIIGTCERFQADHQDVFCPNRFKNCTAIWEAFSGAFRKQPRCNVNESRYDRYVQLTATDLPKDKAVFWENVYHFVSRFTNGGRHYFQVGDTLMGYIPDGLQWCGSLNESDITPGGSKCPSSWEASSDCQQGASRAFWVAASKYFAEHVSGEIYVMFNTSVTPIYAIDTYLAKYEIPYLRSGVVTKATALLLNDSPEPGKSKCSDTSLSVLEDQLRQKNIPYVCVENRRDVATIYCLDNPTAKLCDSLDHATNSAPTSSVLTNAMFVLYVCAYVLF</sequence>
<accession>A0A9D4R5C2</accession>
<protein>
    <recommendedName>
        <fullName evidence="9">ADP-ribosyl cyclase/cyclic ADP-ribose hydrolase</fullName>
    </recommendedName>
</protein>
<dbReference type="Gene3D" id="1.20.82.10">
    <property type="entry name" value="ADP Ribosyl Cyclase, Chain A, domain 1"/>
    <property type="match status" value="1"/>
</dbReference>
<dbReference type="AlphaFoldDB" id="A0A9D4R5C2"/>
<dbReference type="InterPro" id="IPR003193">
    <property type="entry name" value="ADP-ribosyl_cyclase"/>
</dbReference>
<proteinExistence type="inferred from homology"/>
<feature type="chain" id="PRO_5038670143" description="ADP-ribosyl cyclase/cyclic ADP-ribose hydrolase" evidence="6">
    <location>
        <begin position="24"/>
        <end position="313"/>
    </location>
</feature>
<reference evidence="7" key="1">
    <citation type="journal article" date="2019" name="bioRxiv">
        <title>The Genome of the Zebra Mussel, Dreissena polymorpha: A Resource for Invasive Species Research.</title>
        <authorList>
            <person name="McCartney M.A."/>
            <person name="Auch B."/>
            <person name="Kono T."/>
            <person name="Mallez S."/>
            <person name="Zhang Y."/>
            <person name="Obille A."/>
            <person name="Becker A."/>
            <person name="Abrahante J.E."/>
            <person name="Garbe J."/>
            <person name="Badalamenti J.P."/>
            <person name="Herman A."/>
            <person name="Mangelson H."/>
            <person name="Liachko I."/>
            <person name="Sullivan S."/>
            <person name="Sone E.D."/>
            <person name="Koren S."/>
            <person name="Silverstein K.A.T."/>
            <person name="Beckman K.B."/>
            <person name="Gohl D.M."/>
        </authorList>
    </citation>
    <scope>NUCLEOTIDE SEQUENCE</scope>
    <source>
        <strain evidence="7">Duluth1</strain>
        <tissue evidence="7">Whole animal</tissue>
    </source>
</reference>
<dbReference type="GO" id="GO:0005886">
    <property type="term" value="C:plasma membrane"/>
    <property type="evidence" value="ECO:0007669"/>
    <property type="project" value="TreeGrafter"/>
</dbReference>
<evidence type="ECO:0000256" key="1">
    <source>
        <dbReference type="ARBA" id="ARBA00005406"/>
    </source>
</evidence>
<dbReference type="OrthoDB" id="10028716at2759"/>
<dbReference type="GO" id="GO:0061809">
    <property type="term" value="F:NAD+ nucleosidase activity, cyclic ADP-ribose generating"/>
    <property type="evidence" value="ECO:0007669"/>
    <property type="project" value="InterPro"/>
</dbReference>